<dbReference type="EMBL" id="JAEPRB010000047">
    <property type="protein sequence ID" value="KAG2224194.1"/>
    <property type="molecule type" value="Genomic_DNA"/>
</dbReference>
<keyword evidence="2" id="KW-1185">Reference proteome</keyword>
<dbReference type="AlphaFoldDB" id="A0A8H7S7J0"/>
<evidence type="ECO:0000313" key="2">
    <source>
        <dbReference type="Proteomes" id="UP000646827"/>
    </source>
</evidence>
<sequence>MDNLAARHALLGLAMTWKNEAERNVILTVEALLPPIKDLDIGLVGESELIASFIHPMIQALLSYENDDKVARCSNTIPDNGTDITKRPDYEVIMFEQYKESYRTCYGEVKNGCSSEINSILDFYRLCIFCKLEMVVSNLTGILCFQAIGPSITFYRNIVNF</sequence>
<dbReference type="OrthoDB" id="2281596at2759"/>
<gene>
    <name evidence="1" type="ORF">INT45_001312</name>
</gene>
<reference evidence="1 2" key="1">
    <citation type="submission" date="2020-12" db="EMBL/GenBank/DDBJ databases">
        <title>Metabolic potential, ecology and presence of endohyphal bacteria is reflected in genomic diversity of Mucoromycotina.</title>
        <authorList>
            <person name="Muszewska A."/>
            <person name="Okrasinska A."/>
            <person name="Steczkiewicz K."/>
            <person name="Drgas O."/>
            <person name="Orlowska M."/>
            <person name="Perlinska-Lenart U."/>
            <person name="Aleksandrzak-Piekarczyk T."/>
            <person name="Szatraj K."/>
            <person name="Zielenkiewicz U."/>
            <person name="Pilsyk S."/>
            <person name="Malc E."/>
            <person name="Mieczkowski P."/>
            <person name="Kruszewska J.S."/>
            <person name="Biernat P."/>
            <person name="Pawlowska J."/>
        </authorList>
    </citation>
    <scope>NUCLEOTIDE SEQUENCE [LARGE SCALE GENOMIC DNA]</scope>
    <source>
        <strain evidence="1 2">CBS 142.35</strain>
    </source>
</reference>
<comment type="caution">
    <text evidence="1">The sequence shown here is derived from an EMBL/GenBank/DDBJ whole genome shotgun (WGS) entry which is preliminary data.</text>
</comment>
<name>A0A8H7S7J0_9FUNG</name>
<dbReference type="Proteomes" id="UP000646827">
    <property type="component" value="Unassembled WGS sequence"/>
</dbReference>
<accession>A0A8H7S7J0</accession>
<organism evidence="1 2">
    <name type="scientific">Circinella minor</name>
    <dbReference type="NCBI Taxonomy" id="1195481"/>
    <lineage>
        <taxon>Eukaryota</taxon>
        <taxon>Fungi</taxon>
        <taxon>Fungi incertae sedis</taxon>
        <taxon>Mucoromycota</taxon>
        <taxon>Mucoromycotina</taxon>
        <taxon>Mucoromycetes</taxon>
        <taxon>Mucorales</taxon>
        <taxon>Lichtheimiaceae</taxon>
        <taxon>Circinella</taxon>
    </lineage>
</organism>
<evidence type="ECO:0000313" key="1">
    <source>
        <dbReference type="EMBL" id="KAG2224194.1"/>
    </source>
</evidence>
<protein>
    <submittedName>
        <fullName evidence="1">Uncharacterized protein</fullName>
    </submittedName>
</protein>
<proteinExistence type="predicted"/>